<dbReference type="RefSeq" id="WP_311784889.1">
    <property type="nucleotide sequence ID" value="NZ_JALDYY010000001.1"/>
</dbReference>
<comment type="caution">
    <text evidence="2">The sequence shown here is derived from an EMBL/GenBank/DDBJ whole genome shotgun (WGS) entry which is preliminary data.</text>
</comment>
<name>A0AAE3QCA4_9HYPH</name>
<evidence type="ECO:0000313" key="3">
    <source>
        <dbReference type="Proteomes" id="UP001161580"/>
    </source>
</evidence>
<proteinExistence type="predicted"/>
<dbReference type="Gene3D" id="2.60.40.1880">
    <property type="entry name" value="Invasion associated locus B (IalB) protein"/>
    <property type="match status" value="1"/>
</dbReference>
<dbReference type="AlphaFoldDB" id="A0AAE3QCA4"/>
<protein>
    <submittedName>
        <fullName evidence="2">Invasion associated locus B family protein</fullName>
    </submittedName>
</protein>
<dbReference type="Pfam" id="PF06776">
    <property type="entry name" value="IalB"/>
    <property type="match status" value="1"/>
</dbReference>
<evidence type="ECO:0000256" key="1">
    <source>
        <dbReference type="SAM" id="SignalP"/>
    </source>
</evidence>
<evidence type="ECO:0000313" key="2">
    <source>
        <dbReference type="EMBL" id="MDI7920721.1"/>
    </source>
</evidence>
<feature type="chain" id="PRO_5041919551" evidence="1">
    <location>
        <begin position="21"/>
        <end position="162"/>
    </location>
</feature>
<dbReference type="EMBL" id="JALDYZ010000001">
    <property type="protein sequence ID" value="MDI7920721.1"/>
    <property type="molecule type" value="Genomic_DNA"/>
</dbReference>
<keyword evidence="3" id="KW-1185">Reference proteome</keyword>
<gene>
    <name evidence="2" type="ORF">MRS75_01335</name>
</gene>
<feature type="signal peptide" evidence="1">
    <location>
        <begin position="1"/>
        <end position="20"/>
    </location>
</feature>
<accession>A0AAE3QCA4</accession>
<dbReference type="InterPro" id="IPR038696">
    <property type="entry name" value="IalB_sf"/>
</dbReference>
<organism evidence="2 3">
    <name type="scientific">Ferirhizobium litorale</name>
    <dbReference type="NCBI Taxonomy" id="2927786"/>
    <lineage>
        <taxon>Bacteria</taxon>
        <taxon>Pseudomonadati</taxon>
        <taxon>Pseudomonadota</taxon>
        <taxon>Alphaproteobacteria</taxon>
        <taxon>Hyphomicrobiales</taxon>
        <taxon>Rhizobiaceae</taxon>
        <taxon>Ferirhizobium</taxon>
    </lineage>
</organism>
<sequence length="162" mass="18086">MNKPTLTLSLFLLTVLPALAQPTMVKRVDDWGVYSYESGGKTTCYTLTVPLAQAPSNVDHGRNFFIVAPGGKKGYEPQARMGYSLKADSRVKVEIDDQTFWLFGKDDTAWVQQEERRPEMVRAMRAGRQMTVHATSRRGTETTYTYSLNGVTAALKQVGQCN</sequence>
<reference evidence="2" key="1">
    <citation type="submission" date="2022-03" db="EMBL/GenBank/DDBJ databases">
        <title>Fererhizobium litorale gen. nov., sp. nov., isolated from sandy sediments of the Sea of Japan seashore.</title>
        <authorList>
            <person name="Romanenko L."/>
            <person name="Kurilenko V."/>
            <person name="Otstavnykh N."/>
            <person name="Svetashev V."/>
            <person name="Tekutyeva L."/>
            <person name="Isaeva M."/>
            <person name="Mikhailov V."/>
        </authorList>
    </citation>
    <scope>NUCLEOTIDE SEQUENCE</scope>
    <source>
        <strain evidence="2">KMM 9576</strain>
    </source>
</reference>
<keyword evidence="1" id="KW-0732">Signal</keyword>
<dbReference type="Proteomes" id="UP001161580">
    <property type="component" value="Unassembled WGS sequence"/>
</dbReference>
<dbReference type="InterPro" id="IPR010642">
    <property type="entry name" value="Invasion_prot_B"/>
</dbReference>